<dbReference type="PANTHER" id="PTHR46825">
    <property type="entry name" value="D-ALANYL-D-ALANINE-CARBOXYPEPTIDASE/ENDOPEPTIDASE AMPH"/>
    <property type="match status" value="1"/>
</dbReference>
<gene>
    <name evidence="10" type="ORF">SAMN05444487_1153</name>
</gene>
<organism evidence="10 11">
    <name type="scientific">Marininema mesophilum</name>
    <dbReference type="NCBI Taxonomy" id="1048340"/>
    <lineage>
        <taxon>Bacteria</taxon>
        <taxon>Bacillati</taxon>
        <taxon>Bacillota</taxon>
        <taxon>Bacilli</taxon>
        <taxon>Bacillales</taxon>
        <taxon>Thermoactinomycetaceae</taxon>
        <taxon>Marininema</taxon>
    </lineage>
</organism>
<dbReference type="PROSITE" id="PS50929">
    <property type="entry name" value="ABC_TM1F"/>
    <property type="match status" value="1"/>
</dbReference>
<feature type="domain" description="ABC transporter" evidence="8">
    <location>
        <begin position="828"/>
        <end position="1042"/>
    </location>
</feature>
<dbReference type="GO" id="GO:0140359">
    <property type="term" value="F:ABC-type transporter activity"/>
    <property type="evidence" value="ECO:0007669"/>
    <property type="project" value="InterPro"/>
</dbReference>
<evidence type="ECO:0000256" key="7">
    <source>
        <dbReference type="SAM" id="Phobius"/>
    </source>
</evidence>
<sequence length="1042" mass="117596">MRARTVWITLMIIVQLQCIVGVPMAQAAGEDTALSSKEKQRLASFIEEQMDEGKIPGLSVVVVKGDQAVYKKGFGQMDIESKKPVTNKTLFEIGSNSKAYTAAAIYQLAEKGRIDLDKPVSHYLPWFQMRYEGEYQGKKVKKNVDITINQLLHHTSGIPFHTIAKIPVAKDKKALERTVRTLVNQKLDSYPGEKFSYATINYDVLGLVIQKVTHQSFEGYAEKHLVDAFQLNNTYLTREKASRQGMSTGYKISYLQPRAYNAPMYRGNTPAGYFISNADDMEKWLQIQMGIASLKQADKKAIQRTHTADRSVAPDKDGSSYAAGWQSYQNGAGEYSHDGSNPNFSSFIVFRPKEKVGVAVLANLNSTYTHTIGQGIVDILQGKDPKKNTGDIYKSIDSFSFTVILLIIPFICATLTFIGIALRQLFKKQRSLEKRISKVLNVPLFSWLFVLVAGYGLYQIPAVFFSGLSWEFIRVWAPASLPVAVITVFTAIVLFCLYLTFTTIFPAQKEKSFFPLMVLSITSGFGNALIIFIVNEALNRTDQSGSNLFFYFVLGVMVYVLAQKVVRTKLIQLTNTIIYEKRMDLINKILNTPYERIEQMETEKVQTTLNNDTEAISNHAGSLITGLTDSITLICCLVYLGIINIYGLLISIGVILIAAGLYYVAGRSADKLWEQTRNIQNIFFKYLNDLVGGYKELSIGKTKRDQFKGDMQESCLEYKEKRILGGLKFANVFIVGELLFTFVIGAVTFLFPLLFEGGQSESLRSYVFVFLYMTGPINSILNTIPNAVQMKISWKRILDFSNYITELGREPYKGEVLALPSPELKLDLRAVEYEYQGENGEAFRVGPIQCRFTSGEIVFITGGNGSGKSTLAKLITGLYSPVHGEIMMNDQPISPEELGELFSAIYSDYYLFTKMYGIDHQSKQATIDHYLKKLRIDEKLHIENGIFSTTKLSTGQRKRLALLLSYLDEKPIYLFDEWAADQDPEFRRFFYEELLPEFKEKGKCVIAITHDDRYFHLADKVIKMENGQVVEESQANKVPSNY</sequence>
<feature type="transmembrane region" description="Helical" evidence="7">
    <location>
        <begin position="646"/>
        <end position="665"/>
    </location>
</feature>
<dbReference type="InterPro" id="IPR003593">
    <property type="entry name" value="AAA+_ATPase"/>
</dbReference>
<dbReference type="SMART" id="SM00382">
    <property type="entry name" value="AAA"/>
    <property type="match status" value="1"/>
</dbReference>
<protein>
    <submittedName>
        <fullName evidence="10">Cyclic peptide transporter</fullName>
    </submittedName>
</protein>
<feature type="transmembrane region" description="Helical" evidence="7">
    <location>
        <begin position="442"/>
        <end position="460"/>
    </location>
</feature>
<keyword evidence="4" id="KW-0067">ATP-binding</keyword>
<dbReference type="InterPro" id="IPR003439">
    <property type="entry name" value="ABC_transporter-like_ATP-bd"/>
</dbReference>
<dbReference type="RefSeq" id="WP_245726359.1">
    <property type="nucleotide sequence ID" value="NZ_FNNQ01000015.1"/>
</dbReference>
<comment type="subcellular location">
    <subcellularLocation>
        <location evidence="1">Cell membrane</location>
        <topology evidence="1">Multi-pass membrane protein</topology>
    </subcellularLocation>
</comment>
<feature type="transmembrane region" description="Helical" evidence="7">
    <location>
        <begin position="399"/>
        <end position="422"/>
    </location>
</feature>
<dbReference type="InterPro" id="IPR011527">
    <property type="entry name" value="ABC1_TM_dom"/>
</dbReference>
<dbReference type="SUPFAM" id="SSF56601">
    <property type="entry name" value="beta-lactamase/transpeptidase-like"/>
    <property type="match status" value="1"/>
</dbReference>
<dbReference type="SUPFAM" id="SSF90123">
    <property type="entry name" value="ABC transporter transmembrane region"/>
    <property type="match status" value="1"/>
</dbReference>
<evidence type="ECO:0000256" key="6">
    <source>
        <dbReference type="ARBA" id="ARBA00023136"/>
    </source>
</evidence>
<dbReference type="Proteomes" id="UP000198534">
    <property type="component" value="Unassembled WGS sequence"/>
</dbReference>
<dbReference type="GO" id="GO:0016887">
    <property type="term" value="F:ATP hydrolysis activity"/>
    <property type="evidence" value="ECO:0007669"/>
    <property type="project" value="InterPro"/>
</dbReference>
<keyword evidence="11" id="KW-1185">Reference proteome</keyword>
<evidence type="ECO:0000256" key="1">
    <source>
        <dbReference type="ARBA" id="ARBA00004651"/>
    </source>
</evidence>
<evidence type="ECO:0000256" key="4">
    <source>
        <dbReference type="ARBA" id="ARBA00022840"/>
    </source>
</evidence>
<feature type="transmembrane region" description="Helical" evidence="7">
    <location>
        <begin position="729"/>
        <end position="754"/>
    </location>
</feature>
<dbReference type="PROSITE" id="PS50893">
    <property type="entry name" value="ABC_TRANSPORTER_2"/>
    <property type="match status" value="1"/>
</dbReference>
<feature type="transmembrane region" description="Helical" evidence="7">
    <location>
        <begin position="546"/>
        <end position="562"/>
    </location>
</feature>
<dbReference type="PANTHER" id="PTHR46825:SF11">
    <property type="entry name" value="PENICILLIN-BINDING PROTEIN 4"/>
    <property type="match status" value="1"/>
</dbReference>
<feature type="transmembrane region" description="Helical" evidence="7">
    <location>
        <begin position="620"/>
        <end position="640"/>
    </location>
</feature>
<feature type="transmembrane region" description="Helical" evidence="7">
    <location>
        <begin position="480"/>
        <end position="501"/>
    </location>
</feature>
<keyword evidence="5 7" id="KW-1133">Transmembrane helix</keyword>
<dbReference type="InterPro" id="IPR027417">
    <property type="entry name" value="P-loop_NTPase"/>
</dbReference>
<dbReference type="AlphaFoldDB" id="A0A1H3B192"/>
<keyword evidence="2 7" id="KW-0812">Transmembrane</keyword>
<evidence type="ECO:0000256" key="2">
    <source>
        <dbReference type="ARBA" id="ARBA00022692"/>
    </source>
</evidence>
<dbReference type="SUPFAM" id="SSF52540">
    <property type="entry name" value="P-loop containing nucleoside triphosphate hydrolases"/>
    <property type="match status" value="1"/>
</dbReference>
<evidence type="ECO:0000256" key="5">
    <source>
        <dbReference type="ARBA" id="ARBA00022989"/>
    </source>
</evidence>
<evidence type="ECO:0000313" key="11">
    <source>
        <dbReference type="Proteomes" id="UP000198534"/>
    </source>
</evidence>
<reference evidence="10 11" key="1">
    <citation type="submission" date="2016-10" db="EMBL/GenBank/DDBJ databases">
        <authorList>
            <person name="de Groot N.N."/>
        </authorList>
    </citation>
    <scope>NUCLEOTIDE SEQUENCE [LARGE SCALE GENOMIC DNA]</scope>
    <source>
        <strain evidence="10 11">DSM 45610</strain>
    </source>
</reference>
<dbReference type="Gene3D" id="3.40.50.300">
    <property type="entry name" value="P-loop containing nucleotide triphosphate hydrolases"/>
    <property type="match status" value="1"/>
</dbReference>
<evidence type="ECO:0000313" key="10">
    <source>
        <dbReference type="EMBL" id="SDX35726.1"/>
    </source>
</evidence>
<accession>A0A1H3B192</accession>
<name>A0A1H3B192_9BACL</name>
<dbReference type="InterPro" id="IPR005898">
    <property type="entry name" value="Cyc_pep_transpt_SyrD/YojI"/>
</dbReference>
<proteinExistence type="predicted"/>
<dbReference type="Gene3D" id="1.20.1560.10">
    <property type="entry name" value="ABC transporter type 1, transmembrane domain"/>
    <property type="match status" value="1"/>
</dbReference>
<feature type="domain" description="ABC transmembrane type-1" evidence="9">
    <location>
        <begin position="516"/>
        <end position="789"/>
    </location>
</feature>
<dbReference type="Gene3D" id="3.40.710.10">
    <property type="entry name" value="DD-peptidase/beta-lactamase superfamily"/>
    <property type="match status" value="1"/>
</dbReference>
<keyword evidence="3" id="KW-0547">Nucleotide-binding</keyword>
<dbReference type="EMBL" id="FNNQ01000015">
    <property type="protein sequence ID" value="SDX35726.1"/>
    <property type="molecule type" value="Genomic_DNA"/>
</dbReference>
<keyword evidence="6 7" id="KW-0472">Membrane</keyword>
<feature type="transmembrane region" description="Helical" evidence="7">
    <location>
        <begin position="513"/>
        <end position="534"/>
    </location>
</feature>
<feature type="transmembrane region" description="Helical" evidence="7">
    <location>
        <begin position="766"/>
        <end position="788"/>
    </location>
</feature>
<dbReference type="STRING" id="1048340.SAMN05444487_1153"/>
<dbReference type="InterPro" id="IPR001466">
    <property type="entry name" value="Beta-lactam-related"/>
</dbReference>
<dbReference type="GO" id="GO:0005524">
    <property type="term" value="F:ATP binding"/>
    <property type="evidence" value="ECO:0007669"/>
    <property type="project" value="UniProtKB-KW"/>
</dbReference>
<dbReference type="NCBIfam" id="TIGR01194">
    <property type="entry name" value="cyc_pep_trnsptr"/>
    <property type="match status" value="1"/>
</dbReference>
<dbReference type="GO" id="GO:1904680">
    <property type="term" value="F:peptide transmembrane transporter activity"/>
    <property type="evidence" value="ECO:0007669"/>
    <property type="project" value="InterPro"/>
</dbReference>
<dbReference type="InterPro" id="IPR036640">
    <property type="entry name" value="ABC1_TM_sf"/>
</dbReference>
<dbReference type="Pfam" id="PF00005">
    <property type="entry name" value="ABC_tran"/>
    <property type="match status" value="1"/>
</dbReference>
<evidence type="ECO:0000256" key="3">
    <source>
        <dbReference type="ARBA" id="ARBA00022741"/>
    </source>
</evidence>
<dbReference type="GO" id="GO:0015833">
    <property type="term" value="P:peptide transport"/>
    <property type="evidence" value="ECO:0007669"/>
    <property type="project" value="InterPro"/>
</dbReference>
<dbReference type="InterPro" id="IPR012338">
    <property type="entry name" value="Beta-lactam/transpept-like"/>
</dbReference>
<dbReference type="Pfam" id="PF00144">
    <property type="entry name" value="Beta-lactamase"/>
    <property type="match status" value="1"/>
</dbReference>
<evidence type="ECO:0000259" key="9">
    <source>
        <dbReference type="PROSITE" id="PS50929"/>
    </source>
</evidence>
<dbReference type="InterPro" id="IPR050491">
    <property type="entry name" value="AmpC-like"/>
</dbReference>
<dbReference type="GO" id="GO:0005886">
    <property type="term" value="C:plasma membrane"/>
    <property type="evidence" value="ECO:0007669"/>
    <property type="project" value="UniProtKB-SubCell"/>
</dbReference>
<evidence type="ECO:0000259" key="8">
    <source>
        <dbReference type="PROSITE" id="PS50893"/>
    </source>
</evidence>